<evidence type="ECO:0000256" key="3">
    <source>
        <dbReference type="ARBA" id="ARBA00011350"/>
    </source>
</evidence>
<evidence type="ECO:0000313" key="15">
    <source>
        <dbReference type="EMBL" id="SIT65677.1"/>
    </source>
</evidence>
<dbReference type="PANTHER" id="PTHR43229:SF2">
    <property type="entry name" value="NODULATION PROTEIN J"/>
    <property type="match status" value="1"/>
</dbReference>
<feature type="transmembrane region" description="Helical" evidence="12">
    <location>
        <begin position="165"/>
        <end position="187"/>
    </location>
</feature>
<comment type="subunit">
    <text evidence="3">The complex is composed of two ATP-binding proteins (NodI) and two transmembrane proteins (NodJ).</text>
</comment>
<proteinExistence type="inferred from homology"/>
<evidence type="ECO:0000256" key="12">
    <source>
        <dbReference type="RuleBase" id="RU361157"/>
    </source>
</evidence>
<evidence type="ECO:0000256" key="5">
    <source>
        <dbReference type="ARBA" id="ARBA00022458"/>
    </source>
</evidence>
<feature type="region of interest" description="Disordered" evidence="13">
    <location>
        <begin position="1"/>
        <end position="22"/>
    </location>
</feature>
<comment type="similarity">
    <text evidence="2">Belongs to the ABC-2 integral membrane protein family. Lipooligosaccharide exporter (TC 3.A.1.102) subfamily.</text>
</comment>
<evidence type="ECO:0000313" key="16">
    <source>
        <dbReference type="Proteomes" id="UP000223759"/>
    </source>
</evidence>
<keyword evidence="10 12" id="KW-0472">Membrane</keyword>
<dbReference type="InterPro" id="IPR005981">
    <property type="entry name" value="ABC_transptNodJ"/>
</dbReference>
<dbReference type="GO" id="GO:0043190">
    <property type="term" value="C:ATP-binding cassette (ABC) transporter complex"/>
    <property type="evidence" value="ECO:0007669"/>
    <property type="project" value="InterPro"/>
</dbReference>
<feature type="transmembrane region" description="Helical" evidence="12">
    <location>
        <begin position="141"/>
        <end position="159"/>
    </location>
</feature>
<dbReference type="NCBIfam" id="TIGR01291">
    <property type="entry name" value="nodJ"/>
    <property type="match status" value="1"/>
</dbReference>
<feature type="domain" description="ABC transmembrane type-2" evidence="14">
    <location>
        <begin position="49"/>
        <end position="275"/>
    </location>
</feature>
<dbReference type="PROSITE" id="PS51012">
    <property type="entry name" value="ABC_TM2"/>
    <property type="match status" value="1"/>
</dbReference>
<dbReference type="Pfam" id="PF01061">
    <property type="entry name" value="ABC2_membrane"/>
    <property type="match status" value="1"/>
</dbReference>
<evidence type="ECO:0000256" key="2">
    <source>
        <dbReference type="ARBA" id="ARBA00008394"/>
    </source>
</evidence>
<dbReference type="InterPro" id="IPR051784">
    <property type="entry name" value="Nod_factor_ABC_transporter"/>
</dbReference>
<keyword evidence="4 12" id="KW-0813">Transport</keyword>
<keyword evidence="16" id="KW-1185">Reference proteome</keyword>
<dbReference type="GO" id="GO:0015772">
    <property type="term" value="P:oligosaccharide transport"/>
    <property type="evidence" value="ECO:0007669"/>
    <property type="project" value="InterPro"/>
</dbReference>
<dbReference type="InterPro" id="IPR000412">
    <property type="entry name" value="ABC_2_transport"/>
</dbReference>
<feature type="transmembrane region" description="Helical" evidence="12">
    <location>
        <begin position="194"/>
        <end position="215"/>
    </location>
</feature>
<keyword evidence="8 12" id="KW-0812">Transmembrane</keyword>
<dbReference type="EMBL" id="FTPK01000001">
    <property type="protein sequence ID" value="SIT65677.1"/>
    <property type="molecule type" value="Genomic_DNA"/>
</dbReference>
<dbReference type="PIRSF" id="PIRSF006648">
    <property type="entry name" value="DrrB"/>
    <property type="match status" value="1"/>
</dbReference>
<gene>
    <name evidence="15" type="ORF">SAMN05216526_0127</name>
</gene>
<feature type="transmembrane region" description="Helical" evidence="12">
    <location>
        <begin position="250"/>
        <end position="272"/>
    </location>
</feature>
<evidence type="ECO:0000259" key="14">
    <source>
        <dbReference type="PROSITE" id="PS51012"/>
    </source>
</evidence>
<evidence type="ECO:0000256" key="4">
    <source>
        <dbReference type="ARBA" id="ARBA00022448"/>
    </source>
</evidence>
<evidence type="ECO:0000256" key="11">
    <source>
        <dbReference type="ARBA" id="ARBA00025119"/>
    </source>
</evidence>
<keyword evidence="6 12" id="KW-1003">Cell membrane</keyword>
<keyword evidence="5" id="KW-0536">Nodulation</keyword>
<dbReference type="STRING" id="233100.SAMN05216526_0127"/>
<evidence type="ECO:0000256" key="10">
    <source>
        <dbReference type="ARBA" id="ARBA00023136"/>
    </source>
</evidence>
<evidence type="ECO:0000256" key="9">
    <source>
        <dbReference type="ARBA" id="ARBA00022989"/>
    </source>
</evidence>
<dbReference type="AlphaFoldDB" id="A0A1R3VM96"/>
<dbReference type="PRINTS" id="PR00164">
    <property type="entry name" value="ABC2TRNSPORT"/>
</dbReference>
<dbReference type="InterPro" id="IPR013525">
    <property type="entry name" value="ABC2_TM"/>
</dbReference>
<reference evidence="15 16" key="1">
    <citation type="submission" date="2017-01" db="EMBL/GenBank/DDBJ databases">
        <authorList>
            <person name="Mah S.A."/>
            <person name="Swanson W.J."/>
            <person name="Moy G.W."/>
            <person name="Vacquier V.D."/>
        </authorList>
    </citation>
    <scope>NUCLEOTIDE SEQUENCE [LARGE SCALE GENOMIC DNA]</scope>
    <source>
        <strain evidence="15 16">M9</strain>
    </source>
</reference>
<keyword evidence="7" id="KW-0997">Cell inner membrane</keyword>
<evidence type="ECO:0000256" key="8">
    <source>
        <dbReference type="ARBA" id="ARBA00022692"/>
    </source>
</evidence>
<comment type="function">
    <text evidence="11">Part of the ABC transporter complex NodIJ involved in the export of the nodulation factors (Nod factors), the bacterial signal molecules that induce symbiosis and subsequent nodulation induction. Nod factors are LCO (lipo-chitin oligosaccharide), a modified beta-1,4-linked N-acetylglucosamine oligosaccharide. This subunit encodes the transporter.</text>
</comment>
<organism evidence="15 16">
    <name type="scientific">Ectothiorhodosinus mongolicus</name>
    <dbReference type="NCBI Taxonomy" id="233100"/>
    <lineage>
        <taxon>Bacteria</taxon>
        <taxon>Pseudomonadati</taxon>
        <taxon>Pseudomonadota</taxon>
        <taxon>Gammaproteobacteria</taxon>
        <taxon>Chromatiales</taxon>
        <taxon>Ectothiorhodospiraceae</taxon>
        <taxon>Ectothiorhodosinus</taxon>
    </lineage>
</organism>
<evidence type="ECO:0000256" key="1">
    <source>
        <dbReference type="ARBA" id="ARBA00004429"/>
    </source>
</evidence>
<dbReference type="Proteomes" id="UP000223759">
    <property type="component" value="Unassembled WGS sequence"/>
</dbReference>
<feature type="transmembrane region" description="Helical" evidence="12">
    <location>
        <begin position="221"/>
        <end position="238"/>
    </location>
</feature>
<evidence type="ECO:0000256" key="7">
    <source>
        <dbReference type="ARBA" id="ARBA00022519"/>
    </source>
</evidence>
<dbReference type="PANTHER" id="PTHR43229">
    <property type="entry name" value="NODULATION PROTEIN J"/>
    <property type="match status" value="1"/>
</dbReference>
<accession>A0A1R3VM96</accession>
<keyword evidence="9 12" id="KW-1133">Transmembrane helix</keyword>
<protein>
    <recommendedName>
        <fullName evidence="12">Transport permease protein</fullName>
    </recommendedName>
</protein>
<comment type="subcellular location">
    <subcellularLocation>
        <location evidence="1 12">Cell inner membrane</location>
        <topology evidence="1 12">Multi-pass membrane protein</topology>
    </subcellularLocation>
</comment>
<dbReference type="OrthoDB" id="9778589at2"/>
<dbReference type="RefSeq" id="WP_076754071.1">
    <property type="nucleotide sequence ID" value="NZ_CP023018.1"/>
</dbReference>
<feature type="transmembrane region" description="Helical" evidence="12">
    <location>
        <begin position="79"/>
        <end position="100"/>
    </location>
</feature>
<name>A0A1R3VM96_9GAMM</name>
<sequence>MPNAPTKAAPKATTQSRPNPLRTTLPRLSLRALPVWRRNLRVWRKIMLPSIMGNFGEPVLYLLAFGFGFGLLIGEVGDIPYIVFLASGIICSSAMNTSSFEGMYSAYTRMSEQKTWDAMLGAPLNLDDIVFGEVLWAATKALFAASAMLVVASVLGLVADARALLSLPVVFLAGFTFGSMAMIMTAVSRSYDFFLYYFTLILTPMLLLSGVFFPMDQLPPVVSQVMVWLPLYHVIELVRPLIIGQWPTQVLLHLGVVLAYGLAALSIATALLKKRLLF</sequence>
<evidence type="ECO:0000256" key="13">
    <source>
        <dbReference type="SAM" id="MobiDB-lite"/>
    </source>
</evidence>
<dbReference type="GO" id="GO:0140359">
    <property type="term" value="F:ABC-type transporter activity"/>
    <property type="evidence" value="ECO:0007669"/>
    <property type="project" value="InterPro"/>
</dbReference>
<feature type="transmembrane region" description="Helical" evidence="12">
    <location>
        <begin position="46"/>
        <end position="73"/>
    </location>
</feature>
<dbReference type="InterPro" id="IPR047817">
    <property type="entry name" value="ABC2_TM_bact-type"/>
</dbReference>
<evidence type="ECO:0000256" key="6">
    <source>
        <dbReference type="ARBA" id="ARBA00022475"/>
    </source>
</evidence>